<keyword evidence="2" id="KW-0804">Transcription</keyword>
<feature type="domain" description="HTH luxR-type" evidence="3">
    <location>
        <begin position="79"/>
        <end position="119"/>
    </location>
</feature>
<dbReference type="SUPFAM" id="SSF46894">
    <property type="entry name" value="C-terminal effector domain of the bipartite response regulators"/>
    <property type="match status" value="1"/>
</dbReference>
<dbReference type="EMBL" id="SZPT01000001">
    <property type="protein sequence ID" value="TKI50698.1"/>
    <property type="molecule type" value="Genomic_DNA"/>
</dbReference>
<keyword evidence="5" id="KW-1185">Reference proteome</keyword>
<gene>
    <name evidence="4" type="ORF">FC748_01125</name>
</gene>
<organism evidence="4 5">
    <name type="scientific">Lysinibacillus tabacifolii</name>
    <dbReference type="NCBI Taxonomy" id="1173107"/>
    <lineage>
        <taxon>Bacteria</taxon>
        <taxon>Bacillati</taxon>
        <taxon>Bacillota</taxon>
        <taxon>Bacilli</taxon>
        <taxon>Bacillales</taxon>
        <taxon>Bacillaceae</taxon>
        <taxon>Lysinibacillus</taxon>
    </lineage>
</organism>
<protein>
    <submittedName>
        <fullName evidence="4">Helix-turn-helix domain-containing protein</fullName>
    </submittedName>
</protein>
<accession>A0ABY2T4Z7</accession>
<evidence type="ECO:0000259" key="3">
    <source>
        <dbReference type="Pfam" id="PF00196"/>
    </source>
</evidence>
<proteinExistence type="predicted"/>
<dbReference type="Pfam" id="PF00196">
    <property type="entry name" value="GerE"/>
    <property type="match status" value="1"/>
</dbReference>
<reference evidence="4 5" key="1">
    <citation type="submission" date="2019-04" db="EMBL/GenBank/DDBJ databases">
        <title>Lysinibacillus genome sequencing.</title>
        <authorList>
            <person name="Dunlap C."/>
        </authorList>
    </citation>
    <scope>NUCLEOTIDE SEQUENCE [LARGE SCALE GENOMIC DNA]</scope>
    <source>
        <strain evidence="4 5">KCTC 33042</strain>
    </source>
</reference>
<evidence type="ECO:0000313" key="4">
    <source>
        <dbReference type="EMBL" id="TKI50698.1"/>
    </source>
</evidence>
<dbReference type="Gene3D" id="1.10.10.10">
    <property type="entry name" value="Winged helix-like DNA-binding domain superfamily/Winged helix DNA-binding domain"/>
    <property type="match status" value="1"/>
</dbReference>
<dbReference type="InterPro" id="IPR000792">
    <property type="entry name" value="Tscrpt_reg_LuxR_C"/>
</dbReference>
<comment type="caution">
    <text evidence="4">The sequence shown here is derived from an EMBL/GenBank/DDBJ whole genome shotgun (WGS) entry which is preliminary data.</text>
</comment>
<evidence type="ECO:0000256" key="2">
    <source>
        <dbReference type="ARBA" id="ARBA00023163"/>
    </source>
</evidence>
<sequence length="121" mass="13981">MITDYHWMVNAIKEMREEMVIGAKTAQYGIEASLPKAVGGIGDPIMQEAIRRSKNNKRVADYEKKILEVQKLLEKVTGDREIQVLNWMLDGKSKRWIAKKMELSHTQIQNIKENILIKMLA</sequence>
<dbReference type="InterPro" id="IPR036388">
    <property type="entry name" value="WH-like_DNA-bd_sf"/>
</dbReference>
<evidence type="ECO:0000313" key="5">
    <source>
        <dbReference type="Proteomes" id="UP000308330"/>
    </source>
</evidence>
<dbReference type="InterPro" id="IPR016032">
    <property type="entry name" value="Sig_transdc_resp-reg_C-effctor"/>
</dbReference>
<keyword evidence="1" id="KW-0805">Transcription regulation</keyword>
<dbReference type="Proteomes" id="UP000308330">
    <property type="component" value="Unassembled WGS sequence"/>
</dbReference>
<evidence type="ECO:0000256" key="1">
    <source>
        <dbReference type="ARBA" id="ARBA00023015"/>
    </source>
</evidence>
<name>A0ABY2T4Z7_9BACI</name>